<evidence type="ECO:0000256" key="3">
    <source>
        <dbReference type="ARBA" id="ARBA00022679"/>
    </source>
</evidence>
<dbReference type="InterPro" id="IPR002298">
    <property type="entry name" value="DNA_polymerase_A"/>
</dbReference>
<dbReference type="PROSITE" id="PS00447">
    <property type="entry name" value="DNA_POLYMERASE_A"/>
    <property type="match status" value="1"/>
</dbReference>
<dbReference type="InterPro" id="IPR001098">
    <property type="entry name" value="DNA-dir_DNA_pol_A_palm_dom"/>
</dbReference>
<dbReference type="Proteomes" id="UP001597399">
    <property type="component" value="Unassembled WGS sequence"/>
</dbReference>
<proteinExistence type="inferred from homology"/>
<dbReference type="InterPro" id="IPR043502">
    <property type="entry name" value="DNA/RNA_pol_sf"/>
</dbReference>
<dbReference type="PANTHER" id="PTHR10133">
    <property type="entry name" value="DNA POLYMERASE I"/>
    <property type="match status" value="1"/>
</dbReference>
<evidence type="ECO:0000256" key="8">
    <source>
        <dbReference type="ARBA" id="ARBA00049244"/>
    </source>
</evidence>
<dbReference type="EC" id="2.7.7.7" evidence="2"/>
<dbReference type="Gene3D" id="3.30.70.370">
    <property type="match status" value="2"/>
</dbReference>
<dbReference type="InterPro" id="IPR019760">
    <property type="entry name" value="DNA-dir_DNA_pol_A_CS"/>
</dbReference>
<feature type="domain" description="DNA-directed DNA polymerase family A palm" evidence="9">
    <location>
        <begin position="368"/>
        <end position="622"/>
    </location>
</feature>
<evidence type="ECO:0000313" key="10">
    <source>
        <dbReference type="EMBL" id="MFD2692462.1"/>
    </source>
</evidence>
<evidence type="ECO:0000256" key="7">
    <source>
        <dbReference type="ARBA" id="ARBA00023125"/>
    </source>
</evidence>
<keyword evidence="3" id="KW-0808">Transferase</keyword>
<dbReference type="InterPro" id="IPR012337">
    <property type="entry name" value="RNaseH-like_sf"/>
</dbReference>
<name>A0ABW5RZX9_9BACL</name>
<keyword evidence="7" id="KW-0238">DNA-binding</keyword>
<evidence type="ECO:0000256" key="2">
    <source>
        <dbReference type="ARBA" id="ARBA00012417"/>
    </source>
</evidence>
<dbReference type="RefSeq" id="WP_253059578.1">
    <property type="nucleotide sequence ID" value="NZ_JAMXWM010000004.1"/>
</dbReference>
<evidence type="ECO:0000256" key="1">
    <source>
        <dbReference type="ARBA" id="ARBA00007705"/>
    </source>
</evidence>
<keyword evidence="5" id="KW-0235">DNA replication</keyword>
<evidence type="ECO:0000313" key="11">
    <source>
        <dbReference type="Proteomes" id="UP001597399"/>
    </source>
</evidence>
<gene>
    <name evidence="10" type="ORF">ACFSUE_02225</name>
</gene>
<dbReference type="SMART" id="SM00482">
    <property type="entry name" value="POLAc"/>
    <property type="match status" value="1"/>
</dbReference>
<dbReference type="EMBL" id="JBHUMQ010000003">
    <property type="protein sequence ID" value="MFD2692462.1"/>
    <property type="molecule type" value="Genomic_DNA"/>
</dbReference>
<keyword evidence="6" id="KW-0239">DNA-directed DNA polymerase</keyword>
<dbReference type="SUPFAM" id="SSF53098">
    <property type="entry name" value="Ribonuclease H-like"/>
    <property type="match status" value="1"/>
</dbReference>
<keyword evidence="11" id="KW-1185">Reference proteome</keyword>
<dbReference type="SUPFAM" id="SSF56672">
    <property type="entry name" value="DNA/RNA polymerases"/>
    <property type="match status" value="1"/>
</dbReference>
<organism evidence="10 11">
    <name type="scientific">Sporolactobacillus shoreicorticis</name>
    <dbReference type="NCBI Taxonomy" id="1923877"/>
    <lineage>
        <taxon>Bacteria</taxon>
        <taxon>Bacillati</taxon>
        <taxon>Bacillota</taxon>
        <taxon>Bacilli</taxon>
        <taxon>Bacillales</taxon>
        <taxon>Sporolactobacillaceae</taxon>
        <taxon>Sporolactobacillus</taxon>
    </lineage>
</organism>
<accession>A0ABW5RZX9</accession>
<evidence type="ECO:0000256" key="4">
    <source>
        <dbReference type="ARBA" id="ARBA00022695"/>
    </source>
</evidence>
<evidence type="ECO:0000259" key="9">
    <source>
        <dbReference type="SMART" id="SM00482"/>
    </source>
</evidence>
<dbReference type="Pfam" id="PF00476">
    <property type="entry name" value="DNA_pol_A"/>
    <property type="match status" value="1"/>
</dbReference>
<keyword evidence="4" id="KW-0548">Nucleotidyltransferase</keyword>
<protein>
    <recommendedName>
        <fullName evidence="2">DNA-directed DNA polymerase</fullName>
        <ecNumber evidence="2">2.7.7.7</ecNumber>
    </recommendedName>
</protein>
<comment type="catalytic activity">
    <reaction evidence="8">
        <text>DNA(n) + a 2'-deoxyribonucleoside 5'-triphosphate = DNA(n+1) + diphosphate</text>
        <dbReference type="Rhea" id="RHEA:22508"/>
        <dbReference type="Rhea" id="RHEA-COMP:17339"/>
        <dbReference type="Rhea" id="RHEA-COMP:17340"/>
        <dbReference type="ChEBI" id="CHEBI:33019"/>
        <dbReference type="ChEBI" id="CHEBI:61560"/>
        <dbReference type="ChEBI" id="CHEBI:173112"/>
        <dbReference type="EC" id="2.7.7.7"/>
    </reaction>
</comment>
<dbReference type="Gene3D" id="1.10.150.20">
    <property type="entry name" value="5' to 3' exonuclease, C-terminal subdomain"/>
    <property type="match status" value="1"/>
</dbReference>
<sequence length="657" mass="73403">MTTLGIDIETFSDNSIDNGVYKYVDSPKFRILLFAFAFDNDPVQVLDLEQGEELPKDVKDALQLSGVVKTAFNANFERTCLSKTFGYANPEDWRCSMVLALSLGLPASLDGVAKVLKLDVQKDSAGKNLIKFFSIPCEPDLLNEGRTRHLPQDDPDGWERFKFYNGRDVDVERDIRGRLLKYAPSDFENHLWAIDQRINDRGVAIDPQLVENAIRIDEANSSYYLERAQKLTGLPNPNSPAQIKKWLEDQGMDKVGSLGKKLMPGLIKRAPNETVREVLRIRQATSRTSTAKYTKMADAVCQDGRVHGSLQFYGASHTGRWAGRIIQPQNLAKNHMTDLDLDTARQLLWSGDEEGIKMLFDDTADTLSQLVRTALVPAKGHKFVVSDFSAIEARVIAWLAGEKWRLDVFRSHGKIYEASASQMFHVPIESIKKGDPLRQKGKVAELALGYGGGSGALIQMGALDMGLSRDELPDIVEKWRNASPAIVMLWRDCNNAALTAVKKKTTVSLQKGLKFIYESGMLFIQLPSGRRIAFAKPRIEPDPTYGRDQLTYEGTGKSKQQLPGMPTNWVRLRTYGGKLVENIVQATARDCLAHAMTHVDEAGIPIVFHVHDELVAEVPEDGITPNDMSAIMCRKAAWMKGLPLKADGYETHYYKKD</sequence>
<dbReference type="PANTHER" id="PTHR10133:SF27">
    <property type="entry name" value="DNA POLYMERASE NU"/>
    <property type="match status" value="1"/>
</dbReference>
<comment type="similarity">
    <text evidence="1">Belongs to the DNA polymerase type-A family.</text>
</comment>
<comment type="caution">
    <text evidence="10">The sequence shown here is derived from an EMBL/GenBank/DDBJ whole genome shotgun (WGS) entry which is preliminary data.</text>
</comment>
<evidence type="ECO:0000256" key="5">
    <source>
        <dbReference type="ARBA" id="ARBA00022705"/>
    </source>
</evidence>
<reference evidence="11" key="1">
    <citation type="journal article" date="2019" name="Int. J. Syst. Evol. Microbiol.">
        <title>The Global Catalogue of Microorganisms (GCM) 10K type strain sequencing project: providing services to taxonomists for standard genome sequencing and annotation.</title>
        <authorList>
            <consortium name="The Broad Institute Genomics Platform"/>
            <consortium name="The Broad Institute Genome Sequencing Center for Infectious Disease"/>
            <person name="Wu L."/>
            <person name="Ma J."/>
        </authorList>
    </citation>
    <scope>NUCLEOTIDE SEQUENCE [LARGE SCALE GENOMIC DNA]</scope>
    <source>
        <strain evidence="11">TISTR 2466</strain>
    </source>
</reference>
<dbReference type="CDD" id="cd08642">
    <property type="entry name" value="DNA_pol_A_pol_I_A"/>
    <property type="match status" value="1"/>
</dbReference>
<evidence type="ECO:0000256" key="6">
    <source>
        <dbReference type="ARBA" id="ARBA00022932"/>
    </source>
</evidence>